<name>A0A5J4RSM3_9ZZZZ</name>
<dbReference type="EMBL" id="SNRY01000806">
    <property type="protein sequence ID" value="KAA6336325.1"/>
    <property type="molecule type" value="Genomic_DNA"/>
</dbReference>
<gene>
    <name evidence="2" type="ORF">EZS27_015517</name>
</gene>
<sequence length="64" mass="7211">MTVSSVRLKPSNFYTFLIAIFLCVCAYKSGVSFREEACGRCVLRINGSIGYCLHAFLHLHYVFG</sequence>
<keyword evidence="1" id="KW-0812">Transmembrane</keyword>
<feature type="transmembrane region" description="Helical" evidence="1">
    <location>
        <begin position="42"/>
        <end position="63"/>
    </location>
</feature>
<keyword evidence="1" id="KW-1133">Transmembrane helix</keyword>
<evidence type="ECO:0000256" key="1">
    <source>
        <dbReference type="SAM" id="Phobius"/>
    </source>
</evidence>
<dbReference type="AlphaFoldDB" id="A0A5J4RSM3"/>
<comment type="caution">
    <text evidence="2">The sequence shown here is derived from an EMBL/GenBank/DDBJ whole genome shotgun (WGS) entry which is preliminary data.</text>
</comment>
<proteinExistence type="predicted"/>
<reference evidence="2" key="1">
    <citation type="submission" date="2019-03" db="EMBL/GenBank/DDBJ databases">
        <title>Single cell metagenomics reveals metabolic interactions within the superorganism composed of flagellate Streblomastix strix and complex community of Bacteroidetes bacteria on its surface.</title>
        <authorList>
            <person name="Treitli S.C."/>
            <person name="Kolisko M."/>
            <person name="Husnik F."/>
            <person name="Keeling P."/>
            <person name="Hampl V."/>
        </authorList>
    </citation>
    <scope>NUCLEOTIDE SEQUENCE</scope>
    <source>
        <strain evidence="2">STM</strain>
    </source>
</reference>
<protein>
    <submittedName>
        <fullName evidence="2">Uncharacterized protein</fullName>
    </submittedName>
</protein>
<accession>A0A5J4RSM3</accession>
<evidence type="ECO:0000313" key="2">
    <source>
        <dbReference type="EMBL" id="KAA6336325.1"/>
    </source>
</evidence>
<feature type="transmembrane region" description="Helical" evidence="1">
    <location>
        <begin position="12"/>
        <end position="30"/>
    </location>
</feature>
<organism evidence="2">
    <name type="scientific">termite gut metagenome</name>
    <dbReference type="NCBI Taxonomy" id="433724"/>
    <lineage>
        <taxon>unclassified sequences</taxon>
        <taxon>metagenomes</taxon>
        <taxon>organismal metagenomes</taxon>
    </lineage>
</organism>
<keyword evidence="1" id="KW-0472">Membrane</keyword>